<feature type="compositionally biased region" description="Basic and acidic residues" evidence="1">
    <location>
        <begin position="1"/>
        <end position="14"/>
    </location>
</feature>
<accession>A0A1D8NAB4</accession>
<name>A0A1D8NAB4_YARLL</name>
<evidence type="ECO:0000313" key="2">
    <source>
        <dbReference type="EMBL" id="AOW02565.1"/>
    </source>
</evidence>
<evidence type="ECO:0000256" key="1">
    <source>
        <dbReference type="SAM" id="MobiDB-lite"/>
    </source>
</evidence>
<organism evidence="2 3">
    <name type="scientific">Yarrowia lipolytica</name>
    <name type="common">Candida lipolytica</name>
    <dbReference type="NCBI Taxonomy" id="4952"/>
    <lineage>
        <taxon>Eukaryota</taxon>
        <taxon>Fungi</taxon>
        <taxon>Dikarya</taxon>
        <taxon>Ascomycota</taxon>
        <taxon>Saccharomycotina</taxon>
        <taxon>Dipodascomycetes</taxon>
        <taxon>Dipodascales</taxon>
        <taxon>Dipodascales incertae sedis</taxon>
        <taxon>Yarrowia</taxon>
    </lineage>
</organism>
<dbReference type="EMBL" id="CP017555">
    <property type="protein sequence ID" value="AOW02565.1"/>
    <property type="molecule type" value="Genomic_DNA"/>
</dbReference>
<feature type="region of interest" description="Disordered" evidence="1">
    <location>
        <begin position="1"/>
        <end position="44"/>
    </location>
</feature>
<dbReference type="VEuPathDB" id="FungiDB:YALI1_C12686g"/>
<dbReference type="RefSeq" id="XP_068138362.1">
    <property type="nucleotide sequence ID" value="XM_068282261.1"/>
</dbReference>
<feature type="compositionally biased region" description="Low complexity" evidence="1">
    <location>
        <begin position="15"/>
        <end position="26"/>
    </location>
</feature>
<gene>
    <name evidence="2" type="ORF">YALI1_C12686g</name>
</gene>
<dbReference type="GeneID" id="94582899"/>
<protein>
    <submittedName>
        <fullName evidence="2">Uncharacterized protein</fullName>
    </submittedName>
</protein>
<sequence length="169" mass="18900">MEDIDHVTDRKLNSSRDSNSRSQPSPAERRITQTPTAAHGAQEPTFGRQALSEINTCTANPFKRSLHRHPAPIATQLLWTIHFDISAAQATVLRPTTTISVSVLQSQFHLTISSDILPNERTTRIQPEFILTTDQGPINSPGAVQQLESQKPNRQLFFASRLIYNYAIN</sequence>
<reference evidence="2 3" key="1">
    <citation type="journal article" date="2016" name="PLoS ONE">
        <title>Sequence Assembly of Yarrowia lipolytica Strain W29/CLIB89 Shows Transposable Element Diversity.</title>
        <authorList>
            <person name="Magnan C."/>
            <person name="Yu J."/>
            <person name="Chang I."/>
            <person name="Jahn E."/>
            <person name="Kanomata Y."/>
            <person name="Wu J."/>
            <person name="Zeller M."/>
            <person name="Oakes M."/>
            <person name="Baldi P."/>
            <person name="Sandmeyer S."/>
        </authorList>
    </citation>
    <scope>NUCLEOTIDE SEQUENCE [LARGE SCALE GENOMIC DNA]</scope>
    <source>
        <strain evidence="3">CLIB89(W29)</strain>
    </source>
</reference>
<dbReference type="AlphaFoldDB" id="A0A1D8NAB4"/>
<evidence type="ECO:0000313" key="3">
    <source>
        <dbReference type="Proteomes" id="UP000182444"/>
    </source>
</evidence>
<proteinExistence type="predicted"/>
<dbReference type="Proteomes" id="UP000182444">
    <property type="component" value="Chromosome 1C"/>
</dbReference>